<protein>
    <submittedName>
        <fullName evidence="4">GNAT family N-acetyltransferase</fullName>
    </submittedName>
</protein>
<reference evidence="4 5" key="1">
    <citation type="submission" date="2022-03" db="EMBL/GenBank/DDBJ databases">
        <title>Complete genome analysis of Roseomonas KG 17.1 : a prolific producer of plant growth promoters.</title>
        <authorList>
            <person name="Saadouli I."/>
            <person name="Najjari A."/>
            <person name="Mosbah A."/>
            <person name="Ouzari H.I."/>
        </authorList>
    </citation>
    <scope>NUCLEOTIDE SEQUENCE [LARGE SCALE GENOMIC DNA]</scope>
    <source>
        <strain evidence="4 5">KG17-1</strain>
    </source>
</reference>
<evidence type="ECO:0000259" key="3">
    <source>
        <dbReference type="PROSITE" id="PS51186"/>
    </source>
</evidence>
<proteinExistence type="predicted"/>
<accession>A0ABS9VZM3</accession>
<evidence type="ECO:0000256" key="2">
    <source>
        <dbReference type="ARBA" id="ARBA00023315"/>
    </source>
</evidence>
<evidence type="ECO:0000313" key="5">
    <source>
        <dbReference type="Proteomes" id="UP001201985"/>
    </source>
</evidence>
<dbReference type="CDD" id="cd04301">
    <property type="entry name" value="NAT_SF"/>
    <property type="match status" value="1"/>
</dbReference>
<sequence>MAPARFLIRDAVESDLPRILTIFNEAIRTSTAVWHLEETTLEARQAWLRERRGRGLPVLVAELEGSAQGFASYGDFRPFAGYALTVEHSIYVDQALRGRGLGQGLLEALQDRAVAAGMHVMLAGIEASNVASAALHRKAGFEEAGQLRQVGRKFGRWLDLLFMQKILAASGGHPPAG</sequence>
<keyword evidence="1" id="KW-0808">Transferase</keyword>
<dbReference type="Pfam" id="PF00583">
    <property type="entry name" value="Acetyltransf_1"/>
    <property type="match status" value="1"/>
</dbReference>
<dbReference type="PROSITE" id="PS51186">
    <property type="entry name" value="GNAT"/>
    <property type="match status" value="1"/>
</dbReference>
<dbReference type="InterPro" id="IPR000182">
    <property type="entry name" value="GNAT_dom"/>
</dbReference>
<dbReference type="Proteomes" id="UP001201985">
    <property type="component" value="Unassembled WGS sequence"/>
</dbReference>
<feature type="domain" description="N-acetyltransferase" evidence="3">
    <location>
        <begin position="6"/>
        <end position="168"/>
    </location>
</feature>
<keyword evidence="2" id="KW-0012">Acyltransferase</keyword>
<evidence type="ECO:0000256" key="1">
    <source>
        <dbReference type="ARBA" id="ARBA00022679"/>
    </source>
</evidence>
<dbReference type="EMBL" id="JALBUU010000004">
    <property type="protein sequence ID" value="MCI0752478.1"/>
    <property type="molecule type" value="Genomic_DNA"/>
</dbReference>
<dbReference type="Gene3D" id="3.40.630.30">
    <property type="match status" value="1"/>
</dbReference>
<dbReference type="PANTHER" id="PTHR43072:SF23">
    <property type="entry name" value="UPF0039 PROTEIN C11D3.02C"/>
    <property type="match status" value="1"/>
</dbReference>
<name>A0ABS9VZM3_9PROT</name>
<keyword evidence="5" id="KW-1185">Reference proteome</keyword>
<dbReference type="PANTHER" id="PTHR43072">
    <property type="entry name" value="N-ACETYLTRANSFERASE"/>
    <property type="match status" value="1"/>
</dbReference>
<organism evidence="4 5">
    <name type="scientific">Teichococcus vastitatis</name>
    <dbReference type="NCBI Taxonomy" id="2307076"/>
    <lineage>
        <taxon>Bacteria</taxon>
        <taxon>Pseudomonadati</taxon>
        <taxon>Pseudomonadota</taxon>
        <taxon>Alphaproteobacteria</taxon>
        <taxon>Acetobacterales</taxon>
        <taxon>Roseomonadaceae</taxon>
        <taxon>Roseomonas</taxon>
    </lineage>
</organism>
<gene>
    <name evidence="4" type="ORF">MON41_01705</name>
</gene>
<evidence type="ECO:0000313" key="4">
    <source>
        <dbReference type="EMBL" id="MCI0752478.1"/>
    </source>
</evidence>
<dbReference type="RefSeq" id="WP_238383980.1">
    <property type="nucleotide sequence ID" value="NZ_JALBUU010000004.1"/>
</dbReference>
<comment type="caution">
    <text evidence="4">The sequence shown here is derived from an EMBL/GenBank/DDBJ whole genome shotgun (WGS) entry which is preliminary data.</text>
</comment>
<dbReference type="SUPFAM" id="SSF55729">
    <property type="entry name" value="Acyl-CoA N-acyltransferases (Nat)"/>
    <property type="match status" value="1"/>
</dbReference>
<dbReference type="InterPro" id="IPR016181">
    <property type="entry name" value="Acyl_CoA_acyltransferase"/>
</dbReference>